<dbReference type="EMBL" id="JAPZBU010000004">
    <property type="protein sequence ID" value="KAJ5408479.1"/>
    <property type="molecule type" value="Genomic_DNA"/>
</dbReference>
<gene>
    <name evidence="2" type="ORF">N7509_002362</name>
</gene>
<dbReference type="OrthoDB" id="10561426at2759"/>
<dbReference type="Proteomes" id="UP001147747">
    <property type="component" value="Unassembled WGS sequence"/>
</dbReference>
<accession>A0A9X0BDE6</accession>
<name>A0A9X0BDE6_9EURO</name>
<sequence length="94" mass="9726">MGVYDGVTALGIAEDDTNGDVEGASEDSTSVDDGYTISGKVEEKMEEDTPALLENVELADSSGDCEDVVVGDGDCEDVVCTVLDVVAICDICVE</sequence>
<comment type="caution">
    <text evidence="2">The sequence shown here is derived from an EMBL/GenBank/DDBJ whole genome shotgun (WGS) entry which is preliminary data.</text>
</comment>
<dbReference type="GeneID" id="81365979"/>
<evidence type="ECO:0000256" key="1">
    <source>
        <dbReference type="SAM" id="MobiDB-lite"/>
    </source>
</evidence>
<keyword evidence="3" id="KW-1185">Reference proteome</keyword>
<proteinExistence type="predicted"/>
<evidence type="ECO:0000313" key="2">
    <source>
        <dbReference type="EMBL" id="KAJ5408479.1"/>
    </source>
</evidence>
<reference evidence="2" key="2">
    <citation type="journal article" date="2023" name="IMA Fungus">
        <title>Comparative genomic study of the Penicillium genus elucidates a diverse pangenome and 15 lateral gene transfer events.</title>
        <authorList>
            <person name="Petersen C."/>
            <person name="Sorensen T."/>
            <person name="Nielsen M.R."/>
            <person name="Sondergaard T.E."/>
            <person name="Sorensen J.L."/>
            <person name="Fitzpatrick D.A."/>
            <person name="Frisvad J.C."/>
            <person name="Nielsen K.L."/>
        </authorList>
    </citation>
    <scope>NUCLEOTIDE SEQUENCE</scope>
    <source>
        <strain evidence="2">IBT 29677</strain>
    </source>
</reference>
<organism evidence="2 3">
    <name type="scientific">Penicillium cosmopolitanum</name>
    <dbReference type="NCBI Taxonomy" id="1131564"/>
    <lineage>
        <taxon>Eukaryota</taxon>
        <taxon>Fungi</taxon>
        <taxon>Dikarya</taxon>
        <taxon>Ascomycota</taxon>
        <taxon>Pezizomycotina</taxon>
        <taxon>Eurotiomycetes</taxon>
        <taxon>Eurotiomycetidae</taxon>
        <taxon>Eurotiales</taxon>
        <taxon>Aspergillaceae</taxon>
        <taxon>Penicillium</taxon>
    </lineage>
</organism>
<protein>
    <submittedName>
        <fullName evidence="2">Uncharacterized protein</fullName>
    </submittedName>
</protein>
<feature type="compositionally biased region" description="Acidic residues" evidence="1">
    <location>
        <begin position="14"/>
        <end position="25"/>
    </location>
</feature>
<evidence type="ECO:0000313" key="3">
    <source>
        <dbReference type="Proteomes" id="UP001147747"/>
    </source>
</evidence>
<feature type="region of interest" description="Disordered" evidence="1">
    <location>
        <begin position="14"/>
        <end position="34"/>
    </location>
</feature>
<dbReference type="AlphaFoldDB" id="A0A9X0BDE6"/>
<dbReference type="RefSeq" id="XP_056492794.1">
    <property type="nucleotide sequence ID" value="XM_056626999.1"/>
</dbReference>
<reference evidence="2" key="1">
    <citation type="submission" date="2022-12" db="EMBL/GenBank/DDBJ databases">
        <authorList>
            <person name="Petersen C."/>
        </authorList>
    </citation>
    <scope>NUCLEOTIDE SEQUENCE</scope>
    <source>
        <strain evidence="2">IBT 29677</strain>
    </source>
</reference>